<organism evidence="2 3">
    <name type="scientific">Coniophora puteana (strain RWD-64-598)</name>
    <name type="common">Brown rot fungus</name>
    <dbReference type="NCBI Taxonomy" id="741705"/>
    <lineage>
        <taxon>Eukaryota</taxon>
        <taxon>Fungi</taxon>
        <taxon>Dikarya</taxon>
        <taxon>Basidiomycota</taxon>
        <taxon>Agaricomycotina</taxon>
        <taxon>Agaricomycetes</taxon>
        <taxon>Agaricomycetidae</taxon>
        <taxon>Boletales</taxon>
        <taxon>Coniophorineae</taxon>
        <taxon>Coniophoraceae</taxon>
        <taxon>Coniophora</taxon>
    </lineage>
</organism>
<evidence type="ECO:0000313" key="3">
    <source>
        <dbReference type="Proteomes" id="UP000053558"/>
    </source>
</evidence>
<sequence length="631" mass="70048">MSSTVITKEFNRYVSNHIPIRLIECRSSGDPRLVGRYMVKDHFQPLIDQLAFDKEHLESYRTQRQRQAAVNELVRGVVKYAVLSHRWSAEEVSLQDFGKEACRLTTGWKKIVEFCHEVARQGIRFAWIDTCCIDKTSSVELDESIRSMFRWYRNSTVCIVHLAQTESLVELPQDEWFSRGWTLQEFLAPRRIQFFGRNWRRLSKVADSADDKQTDPDLLHLACSAAGISTQDLCGFVPSPTSVDRRMSWAARREVTREEDMAYSLMGIFGVSFSIAYGEGADQAFCRLVEAIMMMGGNPSVLNWGGTAAAHHATYCLPASPQNYLRAPDDFDNLDSSDPGCLDMALTSKGLRVPLAIVHLSTLSFDRTQGVVQFAFEAVDIRKVVGPIVLTIQDYELFDRLSQPGTIQKSDLRYTYALGVTSYKTYLKGDTPTIASPIRGFLLEGRACNLSFVTATTTPFVSLPRLASHLHLPPPLSAVSRTERAQGEVCIGSSNTVTEPTSVTFEPNAVTDEVTETSQMLIESLPNLPGSLVPPKRHLQPRNSASPQLLLTSLQGALSQCISHFLPRPIAACGEPIFQSEAQQDAGEETDDIHARTSSNPSGIPLLPHWLLDAIKDLGPLPVAASHSART</sequence>
<dbReference type="GeneID" id="19203264"/>
<evidence type="ECO:0000259" key="1">
    <source>
        <dbReference type="Pfam" id="PF06985"/>
    </source>
</evidence>
<dbReference type="InterPro" id="IPR010730">
    <property type="entry name" value="HET"/>
</dbReference>
<dbReference type="PANTHER" id="PTHR10622">
    <property type="entry name" value="HET DOMAIN-CONTAINING PROTEIN"/>
    <property type="match status" value="1"/>
</dbReference>
<name>A0A5M3MMZ9_CONPW</name>
<comment type="caution">
    <text evidence="2">The sequence shown here is derived from an EMBL/GenBank/DDBJ whole genome shotgun (WGS) entry which is preliminary data.</text>
</comment>
<protein>
    <submittedName>
        <fullName evidence="2">HET-domain-containing protein</fullName>
    </submittedName>
</protein>
<proteinExistence type="predicted"/>
<feature type="domain" description="Heterokaryon incompatibility" evidence="1">
    <location>
        <begin position="80"/>
        <end position="166"/>
    </location>
</feature>
<dbReference type="OrthoDB" id="1938262at2759"/>
<dbReference type="PANTHER" id="PTHR10622:SF10">
    <property type="entry name" value="HET DOMAIN-CONTAINING PROTEIN"/>
    <property type="match status" value="1"/>
</dbReference>
<keyword evidence="3" id="KW-1185">Reference proteome</keyword>
<dbReference type="Pfam" id="PF06985">
    <property type="entry name" value="HET"/>
    <property type="match status" value="1"/>
</dbReference>
<dbReference type="AlphaFoldDB" id="A0A5M3MMZ9"/>
<evidence type="ECO:0000313" key="2">
    <source>
        <dbReference type="EMBL" id="EIW80390.1"/>
    </source>
</evidence>
<dbReference type="KEGG" id="cput:CONPUDRAFT_154424"/>
<dbReference type="RefSeq" id="XP_007769346.1">
    <property type="nucleotide sequence ID" value="XM_007771156.1"/>
</dbReference>
<dbReference type="EMBL" id="JH711579">
    <property type="protein sequence ID" value="EIW80390.1"/>
    <property type="molecule type" value="Genomic_DNA"/>
</dbReference>
<gene>
    <name evidence="2" type="ORF">CONPUDRAFT_154424</name>
</gene>
<reference evidence="3" key="1">
    <citation type="journal article" date="2012" name="Science">
        <title>The Paleozoic origin of enzymatic lignin decomposition reconstructed from 31 fungal genomes.</title>
        <authorList>
            <person name="Floudas D."/>
            <person name="Binder M."/>
            <person name="Riley R."/>
            <person name="Barry K."/>
            <person name="Blanchette R.A."/>
            <person name="Henrissat B."/>
            <person name="Martinez A.T."/>
            <person name="Otillar R."/>
            <person name="Spatafora J.W."/>
            <person name="Yadav J.S."/>
            <person name="Aerts A."/>
            <person name="Benoit I."/>
            <person name="Boyd A."/>
            <person name="Carlson A."/>
            <person name="Copeland A."/>
            <person name="Coutinho P.M."/>
            <person name="de Vries R.P."/>
            <person name="Ferreira P."/>
            <person name="Findley K."/>
            <person name="Foster B."/>
            <person name="Gaskell J."/>
            <person name="Glotzer D."/>
            <person name="Gorecki P."/>
            <person name="Heitman J."/>
            <person name="Hesse C."/>
            <person name="Hori C."/>
            <person name="Igarashi K."/>
            <person name="Jurgens J.A."/>
            <person name="Kallen N."/>
            <person name="Kersten P."/>
            <person name="Kohler A."/>
            <person name="Kuees U."/>
            <person name="Kumar T.K.A."/>
            <person name="Kuo A."/>
            <person name="LaButti K."/>
            <person name="Larrondo L.F."/>
            <person name="Lindquist E."/>
            <person name="Ling A."/>
            <person name="Lombard V."/>
            <person name="Lucas S."/>
            <person name="Lundell T."/>
            <person name="Martin R."/>
            <person name="McLaughlin D.J."/>
            <person name="Morgenstern I."/>
            <person name="Morin E."/>
            <person name="Murat C."/>
            <person name="Nagy L.G."/>
            <person name="Nolan M."/>
            <person name="Ohm R.A."/>
            <person name="Patyshakuliyeva A."/>
            <person name="Rokas A."/>
            <person name="Ruiz-Duenas F.J."/>
            <person name="Sabat G."/>
            <person name="Salamov A."/>
            <person name="Samejima M."/>
            <person name="Schmutz J."/>
            <person name="Slot J.C."/>
            <person name="St John F."/>
            <person name="Stenlid J."/>
            <person name="Sun H."/>
            <person name="Sun S."/>
            <person name="Syed K."/>
            <person name="Tsang A."/>
            <person name="Wiebenga A."/>
            <person name="Young D."/>
            <person name="Pisabarro A."/>
            <person name="Eastwood D.C."/>
            <person name="Martin F."/>
            <person name="Cullen D."/>
            <person name="Grigoriev I.V."/>
            <person name="Hibbett D.S."/>
        </authorList>
    </citation>
    <scope>NUCLEOTIDE SEQUENCE [LARGE SCALE GENOMIC DNA]</scope>
    <source>
        <strain evidence="3">RWD-64-598 SS2</strain>
    </source>
</reference>
<dbReference type="Proteomes" id="UP000053558">
    <property type="component" value="Unassembled WGS sequence"/>
</dbReference>
<accession>A0A5M3MMZ9</accession>